<dbReference type="EMBL" id="UZAJ01040734">
    <property type="protein sequence ID" value="VDP16304.1"/>
    <property type="molecule type" value="Genomic_DNA"/>
</dbReference>
<keyword evidence="2" id="KW-1185">Reference proteome</keyword>
<proteinExistence type="predicted"/>
<dbReference type="WBParaSite" id="OFLC_0001429001-mRNA-1">
    <property type="protein sequence ID" value="OFLC_0001429001-mRNA-1"/>
    <property type="gene ID" value="OFLC_0001429001"/>
</dbReference>
<protein>
    <submittedName>
        <fullName evidence="3">Secreted protein</fullName>
    </submittedName>
</protein>
<name>A0A183I3H0_9BILA</name>
<accession>A0A183I3H0</accession>
<dbReference type="Proteomes" id="UP000267606">
    <property type="component" value="Unassembled WGS sequence"/>
</dbReference>
<sequence>MPLNIWCFLNSLFEQWVGQSSGSTREDVRVTVSFISLFAASDKSSRLPQISARSVMQHADGWMLLSCVPLPIVELET</sequence>
<evidence type="ECO:0000313" key="2">
    <source>
        <dbReference type="Proteomes" id="UP000267606"/>
    </source>
</evidence>
<evidence type="ECO:0000313" key="3">
    <source>
        <dbReference type="WBParaSite" id="OFLC_0001429001-mRNA-1"/>
    </source>
</evidence>
<evidence type="ECO:0000313" key="1">
    <source>
        <dbReference type="EMBL" id="VDP16304.1"/>
    </source>
</evidence>
<gene>
    <name evidence="1" type="ORF">OFLC_LOCUS14280</name>
</gene>
<organism evidence="3">
    <name type="scientific">Onchocerca flexuosa</name>
    <dbReference type="NCBI Taxonomy" id="387005"/>
    <lineage>
        <taxon>Eukaryota</taxon>
        <taxon>Metazoa</taxon>
        <taxon>Ecdysozoa</taxon>
        <taxon>Nematoda</taxon>
        <taxon>Chromadorea</taxon>
        <taxon>Rhabditida</taxon>
        <taxon>Spirurina</taxon>
        <taxon>Spiruromorpha</taxon>
        <taxon>Filarioidea</taxon>
        <taxon>Onchocercidae</taxon>
        <taxon>Onchocerca</taxon>
    </lineage>
</organism>
<reference evidence="1 2" key="2">
    <citation type="submission" date="2018-11" db="EMBL/GenBank/DDBJ databases">
        <authorList>
            <consortium name="Pathogen Informatics"/>
        </authorList>
    </citation>
    <scope>NUCLEOTIDE SEQUENCE [LARGE SCALE GENOMIC DNA]</scope>
</reference>
<reference evidence="3" key="1">
    <citation type="submission" date="2016-06" db="UniProtKB">
        <authorList>
            <consortium name="WormBaseParasite"/>
        </authorList>
    </citation>
    <scope>IDENTIFICATION</scope>
</reference>
<dbReference type="AlphaFoldDB" id="A0A183I3H0"/>